<feature type="region of interest" description="Disordered" evidence="1">
    <location>
        <begin position="1"/>
        <end position="26"/>
    </location>
</feature>
<proteinExistence type="predicted"/>
<feature type="transmembrane region" description="Helical" evidence="2">
    <location>
        <begin position="331"/>
        <end position="351"/>
    </location>
</feature>
<dbReference type="InterPro" id="IPR000620">
    <property type="entry name" value="EamA_dom"/>
</dbReference>
<reference evidence="4" key="1">
    <citation type="submission" date="2021-01" db="EMBL/GenBank/DDBJ databases">
        <authorList>
            <person name="Corre E."/>
            <person name="Pelletier E."/>
            <person name="Niang G."/>
            <person name="Scheremetjew M."/>
            <person name="Finn R."/>
            <person name="Kale V."/>
            <person name="Holt S."/>
            <person name="Cochrane G."/>
            <person name="Meng A."/>
            <person name="Brown T."/>
            <person name="Cohen L."/>
        </authorList>
    </citation>
    <scope>NUCLEOTIDE SEQUENCE</scope>
    <source>
        <strain evidence="4">308</strain>
    </source>
</reference>
<feature type="transmembrane region" description="Helical" evidence="2">
    <location>
        <begin position="582"/>
        <end position="599"/>
    </location>
</feature>
<evidence type="ECO:0000259" key="3">
    <source>
        <dbReference type="Pfam" id="PF00892"/>
    </source>
</evidence>
<feature type="transmembrane region" description="Helical" evidence="2">
    <location>
        <begin position="413"/>
        <end position="430"/>
    </location>
</feature>
<dbReference type="GO" id="GO:0016020">
    <property type="term" value="C:membrane"/>
    <property type="evidence" value="ECO:0007669"/>
    <property type="project" value="InterPro"/>
</dbReference>
<protein>
    <recommendedName>
        <fullName evidence="3">EamA domain-containing protein</fullName>
    </recommendedName>
</protein>
<organism evidence="4">
    <name type="scientific">Corethron hystrix</name>
    <dbReference type="NCBI Taxonomy" id="216773"/>
    <lineage>
        <taxon>Eukaryota</taxon>
        <taxon>Sar</taxon>
        <taxon>Stramenopiles</taxon>
        <taxon>Ochrophyta</taxon>
        <taxon>Bacillariophyta</taxon>
        <taxon>Coscinodiscophyceae</taxon>
        <taxon>Corethrophycidae</taxon>
        <taxon>Corethrales</taxon>
        <taxon>Corethraceae</taxon>
        <taxon>Corethron</taxon>
    </lineage>
</organism>
<gene>
    <name evidence="4" type="ORF">CHYS00102_LOCUS14919</name>
</gene>
<evidence type="ECO:0000256" key="1">
    <source>
        <dbReference type="SAM" id="MobiDB-lite"/>
    </source>
</evidence>
<feature type="transmembrane region" description="Helical" evidence="2">
    <location>
        <begin position="450"/>
        <end position="469"/>
    </location>
</feature>
<dbReference type="InterPro" id="IPR037185">
    <property type="entry name" value="EmrE-like"/>
</dbReference>
<sequence>MGATSLQEECLVKNSPRDHTNHNENIPNGNNVELAALLLPTAAIDAGVLSGSGGELILRSNLVNTDNVANYSSTNEVDTSSTTKICAVVDLVSLSELVGLLEDEFVGNLYVETAKNVDNDFIQDEEDIERGWMNTNSTSSTMEEREMLVQKNQPFSTQTILSVDPFLETLTDALAASNDEPNQRCTATDAVITTNEENKRFGNDAFLLQSPKPKSESEEEGHEEHQFVFALPEIEEDTSGSDDEKREDDFPSLVRQLSTLPSDITHVSIQATTLPASHSSATNELQLDLIMERKVPLVGYIILVAGLISLASVGSALELQGGGVSSTMKTFWRFCATSVILAPLAAISFRSEDFSKLSINKLLLFPLASGAYAYMCTTFVVALEMTTVANAFVLSNMTPIVIIGGKAILGQNVLFLEGSGALVGFLGVVFCAKDSPNESLLDSESSSGIMLGNVIAFSSSFGMAIYLIAAKDLQNSVNHFVFMYIVMTISAFILLAYMAISGEYFSFTAHPNHGLFGWLNLSIDRLPLELYMAVVCNLIGTTGYIAAMEYFEPVVISTVMLMEPVVAVFIGAAIGTDSLPDLHMWIGDMIVSIGAYLVISSGAKKTEIFDVTDEIIRPKDYEHYTAYTMDTKITSSLQT</sequence>
<keyword evidence="2" id="KW-0472">Membrane</keyword>
<dbReference type="PANTHER" id="PTHR22911">
    <property type="entry name" value="ACYL-MALONYL CONDENSING ENZYME-RELATED"/>
    <property type="match status" value="1"/>
</dbReference>
<accession>A0A7S1FTT4</accession>
<feature type="transmembrane region" description="Helical" evidence="2">
    <location>
        <begin position="530"/>
        <end position="547"/>
    </location>
</feature>
<feature type="transmembrane region" description="Helical" evidence="2">
    <location>
        <begin position="297"/>
        <end position="319"/>
    </location>
</feature>
<dbReference type="EMBL" id="HBFR01020717">
    <property type="protein sequence ID" value="CAD8887721.1"/>
    <property type="molecule type" value="Transcribed_RNA"/>
</dbReference>
<dbReference type="SUPFAM" id="SSF103481">
    <property type="entry name" value="Multidrug resistance efflux transporter EmrE"/>
    <property type="match status" value="2"/>
</dbReference>
<evidence type="ECO:0000256" key="2">
    <source>
        <dbReference type="SAM" id="Phobius"/>
    </source>
</evidence>
<dbReference type="Pfam" id="PF00892">
    <property type="entry name" value="EamA"/>
    <property type="match status" value="1"/>
</dbReference>
<keyword evidence="2" id="KW-0812">Transmembrane</keyword>
<feature type="transmembrane region" description="Helical" evidence="2">
    <location>
        <begin position="481"/>
        <end position="500"/>
    </location>
</feature>
<feature type="domain" description="EamA" evidence="3">
    <location>
        <begin position="451"/>
        <end position="599"/>
    </location>
</feature>
<dbReference type="AlphaFoldDB" id="A0A7S1FTT4"/>
<name>A0A7S1FTT4_9STRA</name>
<dbReference type="PANTHER" id="PTHR22911:SF76">
    <property type="entry name" value="EAMA DOMAIN-CONTAINING PROTEIN"/>
    <property type="match status" value="1"/>
</dbReference>
<keyword evidence="2" id="KW-1133">Transmembrane helix</keyword>
<feature type="transmembrane region" description="Helical" evidence="2">
    <location>
        <begin position="371"/>
        <end position="393"/>
    </location>
</feature>
<evidence type="ECO:0000313" key="4">
    <source>
        <dbReference type="EMBL" id="CAD8887721.1"/>
    </source>
</evidence>
<feature type="transmembrane region" description="Helical" evidence="2">
    <location>
        <begin position="554"/>
        <end position="576"/>
    </location>
</feature>